<evidence type="ECO:0000256" key="1">
    <source>
        <dbReference type="ARBA" id="ARBA00006739"/>
    </source>
</evidence>
<reference evidence="12 13" key="1">
    <citation type="submission" date="2023-07" db="EMBL/GenBank/DDBJ databases">
        <title>Sequencing the genomes of 1000 actinobacteria strains.</title>
        <authorList>
            <person name="Klenk H.-P."/>
        </authorList>
    </citation>
    <scope>NUCLEOTIDE SEQUENCE [LARGE SCALE GENOMIC DNA]</scope>
    <source>
        <strain evidence="12 13">DSM 14785</strain>
    </source>
</reference>
<dbReference type="InterPro" id="IPR050256">
    <property type="entry name" value="Glycosyltransferase_2"/>
</dbReference>
<dbReference type="Pfam" id="PF00535">
    <property type="entry name" value="Glycos_transf_2"/>
    <property type="match status" value="1"/>
</dbReference>
<keyword evidence="7 10" id="KW-1133">Transmembrane helix</keyword>
<feature type="transmembrane region" description="Helical" evidence="10">
    <location>
        <begin position="233"/>
        <end position="254"/>
    </location>
</feature>
<keyword evidence="13" id="KW-1185">Reference proteome</keyword>
<evidence type="ECO:0000256" key="4">
    <source>
        <dbReference type="ARBA" id="ARBA00022679"/>
    </source>
</evidence>
<comment type="caution">
    <text evidence="12">The sequence shown here is derived from an EMBL/GenBank/DDBJ whole genome shotgun (WGS) entry which is preliminary data.</text>
</comment>
<keyword evidence="8 10" id="KW-0472">Membrane</keyword>
<protein>
    <submittedName>
        <fullName evidence="12">Undecaprenyl-phosphate 4-deoxy-4-formamido-L-arabinose transferase</fullName>
        <ecNumber evidence="12">2.4.2.53</ecNumber>
    </submittedName>
</protein>
<evidence type="ECO:0000256" key="7">
    <source>
        <dbReference type="ARBA" id="ARBA00022989"/>
    </source>
</evidence>
<dbReference type="PANTHER" id="PTHR48090:SF3">
    <property type="entry name" value="UNDECAPRENYL-PHOSPHATE 4-DEOXY-4-FORMAMIDO-L-ARABINOSE TRANSFERASE"/>
    <property type="match status" value="1"/>
</dbReference>
<organism evidence="12 13">
    <name type="scientific">Cellulomonas iranensis</name>
    <dbReference type="NCBI Taxonomy" id="76862"/>
    <lineage>
        <taxon>Bacteria</taxon>
        <taxon>Bacillati</taxon>
        <taxon>Actinomycetota</taxon>
        <taxon>Actinomycetes</taxon>
        <taxon>Micrococcales</taxon>
        <taxon>Cellulomonadaceae</taxon>
        <taxon>Cellulomonas</taxon>
    </lineage>
</organism>
<dbReference type="Proteomes" id="UP001240250">
    <property type="component" value="Unassembled WGS sequence"/>
</dbReference>
<evidence type="ECO:0000313" key="12">
    <source>
        <dbReference type="EMBL" id="MDQ0426514.1"/>
    </source>
</evidence>
<sequence>MQVSVVIPCYRSQDTVPHVVADVVELLGSPGSGVDDFEVVLVVDGSPDGTARVARDLAAARPDRVRAVELRRNYGQHNALIAGIRRARFPVVVTMDDDRQHRADQIPLLLAALGDDVDLVYGVAVEEEHGALRSLASRMVKRTLAMAGVPKADDVSAFRAFRTPLRDTFRHVTDPYSSLDVLLSWATTSIGRVVVRMDERTVGTSSYTLRSLVRHALNMVTGYSNVPLRMVAWLGWFCAALGVVLGAVVVWKFAAGDTTVAGFTTIAAMVALFSGAQMLSLGVIGEYLGRLHTRSMGKPTYAVRRDTGPAPADEDLQGRDA</sequence>
<gene>
    <name evidence="12" type="ORF">JO380_002895</name>
</gene>
<dbReference type="PANTHER" id="PTHR48090">
    <property type="entry name" value="UNDECAPRENYL-PHOSPHATE 4-DEOXY-4-FORMAMIDO-L-ARABINOSE TRANSFERASE-RELATED"/>
    <property type="match status" value="1"/>
</dbReference>
<proteinExistence type="inferred from homology"/>
<feature type="transmembrane region" description="Helical" evidence="10">
    <location>
        <begin position="266"/>
        <end position="288"/>
    </location>
</feature>
<feature type="region of interest" description="Disordered" evidence="9">
    <location>
        <begin position="302"/>
        <end position="321"/>
    </location>
</feature>
<evidence type="ECO:0000313" key="13">
    <source>
        <dbReference type="Proteomes" id="UP001240250"/>
    </source>
</evidence>
<dbReference type="GO" id="GO:0099621">
    <property type="term" value="F:undecaprenyl-phosphate 4-deoxy-4-formamido-L-arabinose transferase activity"/>
    <property type="evidence" value="ECO:0007669"/>
    <property type="project" value="UniProtKB-EC"/>
</dbReference>
<evidence type="ECO:0000256" key="2">
    <source>
        <dbReference type="ARBA" id="ARBA00022475"/>
    </source>
</evidence>
<dbReference type="CDD" id="cd04187">
    <property type="entry name" value="DPM1_like_bac"/>
    <property type="match status" value="1"/>
</dbReference>
<dbReference type="EC" id="2.4.2.53" evidence="12"/>
<dbReference type="RefSeq" id="WP_070319457.1">
    <property type="nucleotide sequence ID" value="NZ_CP084585.1"/>
</dbReference>
<dbReference type="EMBL" id="JAUSVM010000001">
    <property type="protein sequence ID" value="MDQ0426514.1"/>
    <property type="molecule type" value="Genomic_DNA"/>
</dbReference>
<name>A0ABU0GMC8_9CELL</name>
<evidence type="ECO:0000256" key="9">
    <source>
        <dbReference type="SAM" id="MobiDB-lite"/>
    </source>
</evidence>
<evidence type="ECO:0000256" key="3">
    <source>
        <dbReference type="ARBA" id="ARBA00022676"/>
    </source>
</evidence>
<keyword evidence="4 12" id="KW-0808">Transferase</keyword>
<keyword evidence="2" id="KW-1003">Cell membrane</keyword>
<evidence type="ECO:0000256" key="6">
    <source>
        <dbReference type="ARBA" id="ARBA00022985"/>
    </source>
</evidence>
<accession>A0ABU0GMC8</accession>
<evidence type="ECO:0000259" key="11">
    <source>
        <dbReference type="Pfam" id="PF00535"/>
    </source>
</evidence>
<keyword evidence="5 10" id="KW-0812">Transmembrane</keyword>
<evidence type="ECO:0000256" key="10">
    <source>
        <dbReference type="SAM" id="Phobius"/>
    </source>
</evidence>
<feature type="domain" description="Glycosyltransferase 2-like" evidence="11">
    <location>
        <begin position="4"/>
        <end position="127"/>
    </location>
</feature>
<dbReference type="InterPro" id="IPR001173">
    <property type="entry name" value="Glyco_trans_2-like"/>
</dbReference>
<evidence type="ECO:0000256" key="8">
    <source>
        <dbReference type="ARBA" id="ARBA00023136"/>
    </source>
</evidence>
<keyword evidence="6" id="KW-0448">Lipopolysaccharide biosynthesis</keyword>
<dbReference type="SUPFAM" id="SSF53448">
    <property type="entry name" value="Nucleotide-diphospho-sugar transferases"/>
    <property type="match status" value="1"/>
</dbReference>
<comment type="similarity">
    <text evidence="1">Belongs to the glycosyltransferase 2 family.</text>
</comment>
<dbReference type="InterPro" id="IPR029044">
    <property type="entry name" value="Nucleotide-diphossugar_trans"/>
</dbReference>
<dbReference type="Gene3D" id="3.90.550.10">
    <property type="entry name" value="Spore Coat Polysaccharide Biosynthesis Protein SpsA, Chain A"/>
    <property type="match status" value="1"/>
</dbReference>
<evidence type="ECO:0000256" key="5">
    <source>
        <dbReference type="ARBA" id="ARBA00022692"/>
    </source>
</evidence>
<keyword evidence="3 12" id="KW-0328">Glycosyltransferase</keyword>